<protein>
    <submittedName>
        <fullName evidence="2">Coenzyme A transferase</fullName>
    </submittedName>
</protein>
<evidence type="ECO:0000256" key="1">
    <source>
        <dbReference type="SAM" id="MobiDB-lite"/>
    </source>
</evidence>
<dbReference type="PANTHER" id="PTHR43293">
    <property type="entry name" value="ACETATE COA-TRANSFERASE YDIF"/>
    <property type="match status" value="1"/>
</dbReference>
<organism evidence="2 3">
    <name type="scientific">Natronorubrum tibetense GA33</name>
    <dbReference type="NCBI Taxonomy" id="1114856"/>
    <lineage>
        <taxon>Archaea</taxon>
        <taxon>Methanobacteriati</taxon>
        <taxon>Methanobacteriota</taxon>
        <taxon>Stenosarchaea group</taxon>
        <taxon>Halobacteria</taxon>
        <taxon>Halobacteriales</taxon>
        <taxon>Natrialbaceae</taxon>
        <taxon>Natronorubrum</taxon>
    </lineage>
</organism>
<reference evidence="2 3" key="1">
    <citation type="journal article" date="2014" name="PLoS Genet.">
        <title>Phylogenetically driven sequencing of extremely halophilic archaea reveals strategies for static and dynamic osmo-response.</title>
        <authorList>
            <person name="Becker E.A."/>
            <person name="Seitzer P.M."/>
            <person name="Tritt A."/>
            <person name="Larsen D."/>
            <person name="Krusor M."/>
            <person name="Yao A.I."/>
            <person name="Wu D."/>
            <person name="Madern D."/>
            <person name="Eisen J.A."/>
            <person name="Darling A.E."/>
            <person name="Facciotti M.T."/>
        </authorList>
    </citation>
    <scope>NUCLEOTIDE SEQUENCE [LARGE SCALE GENOMIC DNA]</scope>
    <source>
        <strain evidence="2 3">GA33</strain>
    </source>
</reference>
<gene>
    <name evidence="2" type="ORF">C496_15837</name>
</gene>
<dbReference type="SMART" id="SM00882">
    <property type="entry name" value="CoA_trans"/>
    <property type="match status" value="1"/>
</dbReference>
<dbReference type="EMBL" id="AOHW01000040">
    <property type="protein sequence ID" value="ELY38877.1"/>
    <property type="molecule type" value="Genomic_DNA"/>
</dbReference>
<proteinExistence type="predicted"/>
<accession>L9VPG1</accession>
<comment type="caution">
    <text evidence="2">The sequence shown here is derived from an EMBL/GenBank/DDBJ whole genome shotgun (WGS) entry which is preliminary data.</text>
</comment>
<dbReference type="SUPFAM" id="SSF100950">
    <property type="entry name" value="NagB/RpiA/CoA transferase-like"/>
    <property type="match status" value="1"/>
</dbReference>
<dbReference type="STRING" id="1114856.GCA_000383975_04276"/>
<feature type="compositionally biased region" description="Basic and acidic residues" evidence="1">
    <location>
        <begin position="1"/>
        <end position="20"/>
    </location>
</feature>
<sequence length="273" mass="29401">MTEDRTTDETDGGADERAGESDLEYTATELMVTTAARELRDDESVLVGVGVPNLACNLAKRTHAPDLRMIYESGTIDSDPSSLPLSIGDPVLATGAVGVVPMFEGFSKYLQAGRIDVGFLGGAQIDRRGNINSTVIGDYEDPTVRLPGSGGACEIASNAHRTLVITPHQKRRFPEEVDFVTSPGYVGGREGREELGLRGGPEAIITDLAVMRFDEAGELYVDTLHPDVSREDVQEATGWDLAFADDVGTTSIPTAEELRLLREDLDPEGVYLE</sequence>
<dbReference type="Gene3D" id="3.40.1080.10">
    <property type="entry name" value="Glutaconate Coenzyme A-transferase"/>
    <property type="match status" value="1"/>
</dbReference>
<dbReference type="AlphaFoldDB" id="L9VPG1"/>
<feature type="region of interest" description="Disordered" evidence="1">
    <location>
        <begin position="1"/>
        <end position="22"/>
    </location>
</feature>
<evidence type="ECO:0000313" key="3">
    <source>
        <dbReference type="Proteomes" id="UP000011599"/>
    </source>
</evidence>
<keyword evidence="3" id="KW-1185">Reference proteome</keyword>
<dbReference type="PATRIC" id="fig|1114856.3.peg.3277"/>
<dbReference type="eggNOG" id="arCOG05316">
    <property type="taxonomic scope" value="Archaea"/>
</dbReference>
<dbReference type="PANTHER" id="PTHR43293:SF3">
    <property type="entry name" value="CHOLESTEROL RING-CLEAVING HYDROLASE IPDB SUBUNIT"/>
    <property type="match status" value="1"/>
</dbReference>
<dbReference type="InterPro" id="IPR037171">
    <property type="entry name" value="NagB/RpiA_transferase-like"/>
</dbReference>
<evidence type="ECO:0000313" key="2">
    <source>
        <dbReference type="EMBL" id="ELY38877.1"/>
    </source>
</evidence>
<dbReference type="Pfam" id="PF01144">
    <property type="entry name" value="CoA_trans"/>
    <property type="match status" value="1"/>
</dbReference>
<keyword evidence="2" id="KW-0808">Transferase</keyword>
<dbReference type="InterPro" id="IPR004165">
    <property type="entry name" value="CoA_trans_fam_I"/>
</dbReference>
<name>L9VPG1_9EURY</name>
<dbReference type="GO" id="GO:0008410">
    <property type="term" value="F:CoA-transferase activity"/>
    <property type="evidence" value="ECO:0007669"/>
    <property type="project" value="InterPro"/>
</dbReference>
<dbReference type="Proteomes" id="UP000011599">
    <property type="component" value="Unassembled WGS sequence"/>
</dbReference>
<dbReference type="OrthoDB" id="9252at2157"/>